<accession>A0A382KN18</accession>
<dbReference type="HAMAP" id="MF_00634">
    <property type="entry name" value="UPF0235"/>
    <property type="match status" value="1"/>
</dbReference>
<reference evidence="2" key="1">
    <citation type="submission" date="2018-05" db="EMBL/GenBank/DDBJ databases">
        <authorList>
            <person name="Lanie J.A."/>
            <person name="Ng W.-L."/>
            <person name="Kazmierczak K.M."/>
            <person name="Andrzejewski T.M."/>
            <person name="Davidsen T.M."/>
            <person name="Wayne K.J."/>
            <person name="Tettelin H."/>
            <person name="Glass J.I."/>
            <person name="Rusch D."/>
            <person name="Podicherti R."/>
            <person name="Tsui H.-C.T."/>
            <person name="Winkler M.E."/>
        </authorList>
    </citation>
    <scope>NUCLEOTIDE SEQUENCE</scope>
</reference>
<dbReference type="EMBL" id="UINC01080917">
    <property type="protein sequence ID" value="SVC24307.1"/>
    <property type="molecule type" value="Genomic_DNA"/>
</dbReference>
<dbReference type="PANTHER" id="PTHR13420">
    <property type="entry name" value="UPF0235 PROTEIN C15ORF40"/>
    <property type="match status" value="1"/>
</dbReference>
<proteinExistence type="inferred from homology"/>
<dbReference type="InterPro" id="IPR036591">
    <property type="entry name" value="YggU-like_sf"/>
</dbReference>
<dbReference type="AlphaFoldDB" id="A0A382KN18"/>
<organism evidence="2">
    <name type="scientific">marine metagenome</name>
    <dbReference type="NCBI Taxonomy" id="408172"/>
    <lineage>
        <taxon>unclassified sequences</taxon>
        <taxon>metagenomes</taxon>
        <taxon>ecological metagenomes</taxon>
    </lineage>
</organism>
<dbReference type="GO" id="GO:0005737">
    <property type="term" value="C:cytoplasm"/>
    <property type="evidence" value="ECO:0007669"/>
    <property type="project" value="TreeGrafter"/>
</dbReference>
<sequence length="96" mass="10247">MAKQPGPMNNFPVKVQPKASRDQVVGYRDGVLQLRVTAPPDKGRANAAVVALLADALGVAKSRVRIVRGQSSRDKVLTVESLTPEDVRGILETGVD</sequence>
<dbReference type="NCBIfam" id="TIGR00251">
    <property type="entry name" value="DUF167 family protein"/>
    <property type="match status" value="1"/>
</dbReference>
<dbReference type="InterPro" id="IPR003746">
    <property type="entry name" value="DUF167"/>
</dbReference>
<dbReference type="SUPFAM" id="SSF69786">
    <property type="entry name" value="YggU-like"/>
    <property type="match status" value="1"/>
</dbReference>
<dbReference type="PANTHER" id="PTHR13420:SF7">
    <property type="entry name" value="UPF0235 PROTEIN C15ORF40"/>
    <property type="match status" value="1"/>
</dbReference>
<gene>
    <name evidence="2" type="ORF">METZ01_LOCUS277161</name>
</gene>
<dbReference type="Gene3D" id="3.30.1200.10">
    <property type="entry name" value="YggU-like"/>
    <property type="match status" value="1"/>
</dbReference>
<comment type="similarity">
    <text evidence="1">Belongs to the UPF0235 family.</text>
</comment>
<dbReference type="SMART" id="SM01152">
    <property type="entry name" value="DUF167"/>
    <property type="match status" value="1"/>
</dbReference>
<evidence type="ECO:0000313" key="2">
    <source>
        <dbReference type="EMBL" id="SVC24307.1"/>
    </source>
</evidence>
<name>A0A382KN18_9ZZZZ</name>
<dbReference type="Pfam" id="PF02594">
    <property type="entry name" value="DUF167"/>
    <property type="match status" value="1"/>
</dbReference>
<evidence type="ECO:0000256" key="1">
    <source>
        <dbReference type="ARBA" id="ARBA00010364"/>
    </source>
</evidence>
<protein>
    <submittedName>
        <fullName evidence="2">Uncharacterized protein</fullName>
    </submittedName>
</protein>